<evidence type="ECO:0000313" key="1">
    <source>
        <dbReference type="EMBL" id="KAK7024699.1"/>
    </source>
</evidence>
<feature type="non-terminal residue" evidence="1">
    <location>
        <position position="1"/>
    </location>
</feature>
<accession>A0AAW0BE01</accession>
<protein>
    <submittedName>
        <fullName evidence="1">Uncharacterized protein</fullName>
    </submittedName>
</protein>
<evidence type="ECO:0000313" key="2">
    <source>
        <dbReference type="Proteomes" id="UP001362999"/>
    </source>
</evidence>
<keyword evidence="2" id="KW-1185">Reference proteome</keyword>
<proteinExistence type="predicted"/>
<dbReference type="EMBL" id="JAWWNJ010000034">
    <property type="protein sequence ID" value="KAK7024699.1"/>
    <property type="molecule type" value="Genomic_DNA"/>
</dbReference>
<dbReference type="Proteomes" id="UP001362999">
    <property type="component" value="Unassembled WGS sequence"/>
</dbReference>
<gene>
    <name evidence="1" type="ORF">R3P38DRAFT_3532291</name>
</gene>
<organism evidence="1 2">
    <name type="scientific">Favolaschia claudopus</name>
    <dbReference type="NCBI Taxonomy" id="2862362"/>
    <lineage>
        <taxon>Eukaryota</taxon>
        <taxon>Fungi</taxon>
        <taxon>Dikarya</taxon>
        <taxon>Basidiomycota</taxon>
        <taxon>Agaricomycotina</taxon>
        <taxon>Agaricomycetes</taxon>
        <taxon>Agaricomycetidae</taxon>
        <taxon>Agaricales</taxon>
        <taxon>Marasmiineae</taxon>
        <taxon>Mycenaceae</taxon>
        <taxon>Favolaschia</taxon>
    </lineage>
</organism>
<comment type="caution">
    <text evidence="1">The sequence shown here is derived from an EMBL/GenBank/DDBJ whole genome shotgun (WGS) entry which is preliminary data.</text>
</comment>
<name>A0AAW0BE01_9AGAR</name>
<dbReference type="AlphaFoldDB" id="A0AAW0BE01"/>
<reference evidence="1 2" key="1">
    <citation type="journal article" date="2024" name="J Genomics">
        <title>Draft genome sequencing and assembly of Favolaschia claudopus CIRM-BRFM 2984 isolated from oak limbs.</title>
        <authorList>
            <person name="Navarro D."/>
            <person name="Drula E."/>
            <person name="Chaduli D."/>
            <person name="Cazenave R."/>
            <person name="Ahrendt S."/>
            <person name="Wang J."/>
            <person name="Lipzen A."/>
            <person name="Daum C."/>
            <person name="Barry K."/>
            <person name="Grigoriev I.V."/>
            <person name="Favel A."/>
            <person name="Rosso M.N."/>
            <person name="Martin F."/>
        </authorList>
    </citation>
    <scope>NUCLEOTIDE SEQUENCE [LARGE SCALE GENOMIC DNA]</scope>
    <source>
        <strain evidence="1 2">CIRM-BRFM 2984</strain>
    </source>
</reference>
<sequence length="240" mass="26110">SPAPPPAACPAGGAGRESVSSLSFGFSRGRCRFLDRMVEVLDGPQERAGYTCGVCKGEGGWKGGGEVSVGAGRRRAHPHPRRQRWYPWLLQAPFARWIGIGIDISTFISSSHAARSLFFRAPNPYSTYPSPAAPSFLNTYRLISSAFARSHLTSSFLSSLLSFRFLLLTEHVSFFFSRNTHSPPLLAHRIPTLPSSQCLLSSDTSSSCALECLPTLLASLPHPRLHPPASPFGSFKREHG</sequence>